<evidence type="ECO:0000313" key="3">
    <source>
        <dbReference type="Proteomes" id="UP001153269"/>
    </source>
</evidence>
<feature type="region of interest" description="Disordered" evidence="1">
    <location>
        <begin position="105"/>
        <end position="139"/>
    </location>
</feature>
<accession>A0A9N7TL79</accession>
<feature type="region of interest" description="Disordered" evidence="1">
    <location>
        <begin position="1"/>
        <end position="67"/>
    </location>
</feature>
<feature type="compositionally biased region" description="Polar residues" evidence="1">
    <location>
        <begin position="130"/>
        <end position="139"/>
    </location>
</feature>
<protein>
    <submittedName>
        <fullName evidence="2">Uncharacterized protein</fullName>
    </submittedName>
</protein>
<sequence length="139" mass="15529">MLHVSSTQRRSPPSGSSTTLKTRLVSRSHTHQTPAACLIEPSRRVPGAGKQLRLVPDRRWQQTDEPASISRCYTRRSSIFPLRCQSAKKQSQLVRKLFKSRVCHHPAANNTEPPPAGLRAPLRPPRLRPSQLSGAKNQV</sequence>
<proteinExistence type="predicted"/>
<gene>
    <name evidence="2" type="ORF">PLEPLA_LOCUS2649</name>
</gene>
<evidence type="ECO:0000256" key="1">
    <source>
        <dbReference type="SAM" id="MobiDB-lite"/>
    </source>
</evidence>
<reference evidence="2" key="1">
    <citation type="submission" date="2020-03" db="EMBL/GenBank/DDBJ databases">
        <authorList>
            <person name="Weist P."/>
        </authorList>
    </citation>
    <scope>NUCLEOTIDE SEQUENCE</scope>
</reference>
<name>A0A9N7TL79_PLEPL</name>
<dbReference type="AlphaFoldDB" id="A0A9N7TL79"/>
<dbReference type="Proteomes" id="UP001153269">
    <property type="component" value="Unassembled WGS sequence"/>
</dbReference>
<organism evidence="2 3">
    <name type="scientific">Pleuronectes platessa</name>
    <name type="common">European plaice</name>
    <dbReference type="NCBI Taxonomy" id="8262"/>
    <lineage>
        <taxon>Eukaryota</taxon>
        <taxon>Metazoa</taxon>
        <taxon>Chordata</taxon>
        <taxon>Craniata</taxon>
        <taxon>Vertebrata</taxon>
        <taxon>Euteleostomi</taxon>
        <taxon>Actinopterygii</taxon>
        <taxon>Neopterygii</taxon>
        <taxon>Teleostei</taxon>
        <taxon>Neoteleostei</taxon>
        <taxon>Acanthomorphata</taxon>
        <taxon>Carangaria</taxon>
        <taxon>Pleuronectiformes</taxon>
        <taxon>Pleuronectoidei</taxon>
        <taxon>Pleuronectidae</taxon>
        <taxon>Pleuronectes</taxon>
    </lineage>
</organism>
<evidence type="ECO:0000313" key="2">
    <source>
        <dbReference type="EMBL" id="CAB1414936.1"/>
    </source>
</evidence>
<dbReference type="EMBL" id="CADEAL010000131">
    <property type="protein sequence ID" value="CAB1414936.1"/>
    <property type="molecule type" value="Genomic_DNA"/>
</dbReference>
<keyword evidence="3" id="KW-1185">Reference proteome</keyword>
<comment type="caution">
    <text evidence="2">The sequence shown here is derived from an EMBL/GenBank/DDBJ whole genome shotgun (WGS) entry which is preliminary data.</text>
</comment>
<feature type="compositionally biased region" description="Polar residues" evidence="1">
    <location>
        <begin position="1"/>
        <end position="23"/>
    </location>
</feature>